<keyword evidence="1" id="KW-0175">Coiled coil</keyword>
<evidence type="ECO:0000256" key="2">
    <source>
        <dbReference type="SAM" id="Phobius"/>
    </source>
</evidence>
<keyword evidence="2" id="KW-1133">Transmembrane helix</keyword>
<evidence type="ECO:0000313" key="4">
    <source>
        <dbReference type="Proteomes" id="UP000679179"/>
    </source>
</evidence>
<feature type="transmembrane region" description="Helical" evidence="2">
    <location>
        <begin position="128"/>
        <end position="144"/>
    </location>
</feature>
<feature type="transmembrane region" description="Helical" evidence="2">
    <location>
        <begin position="21"/>
        <end position="43"/>
    </location>
</feature>
<feature type="transmembrane region" description="Helical" evidence="2">
    <location>
        <begin position="94"/>
        <end position="116"/>
    </location>
</feature>
<gene>
    <name evidence="3" type="ORF">CPJCM30710_19750</name>
</gene>
<dbReference type="AlphaFoldDB" id="A0A919VEM1"/>
<comment type="caution">
    <text evidence="3">The sequence shown here is derived from an EMBL/GenBank/DDBJ whole genome shotgun (WGS) entry which is preliminary data.</text>
</comment>
<proteinExistence type="predicted"/>
<name>A0A919VEM1_9CLOT</name>
<evidence type="ECO:0000313" key="3">
    <source>
        <dbReference type="EMBL" id="GIM29309.1"/>
    </source>
</evidence>
<dbReference type="EMBL" id="BOPZ01000015">
    <property type="protein sequence ID" value="GIM29309.1"/>
    <property type="molecule type" value="Genomic_DNA"/>
</dbReference>
<keyword evidence="2" id="KW-0472">Membrane</keyword>
<keyword evidence="2" id="KW-0812">Transmembrane</keyword>
<reference evidence="3" key="1">
    <citation type="submission" date="2021-03" db="EMBL/GenBank/DDBJ databases">
        <title>Taxonomic study of Clostridium polyendosporum from meadow-gley soil under rice.</title>
        <authorList>
            <person name="Kobayashi H."/>
            <person name="Tanizawa Y."/>
            <person name="Yagura M."/>
        </authorList>
    </citation>
    <scope>NUCLEOTIDE SEQUENCE</scope>
    <source>
        <strain evidence="3">JCM 30710</strain>
    </source>
</reference>
<feature type="coiled-coil region" evidence="1">
    <location>
        <begin position="160"/>
        <end position="191"/>
    </location>
</feature>
<dbReference type="RefSeq" id="WP_212904008.1">
    <property type="nucleotide sequence ID" value="NZ_BOPZ01000015.1"/>
</dbReference>
<dbReference type="Proteomes" id="UP000679179">
    <property type="component" value="Unassembled WGS sequence"/>
</dbReference>
<protein>
    <submittedName>
        <fullName evidence="3">Uncharacterized protein</fullName>
    </submittedName>
</protein>
<feature type="transmembrane region" description="Helical" evidence="2">
    <location>
        <begin position="55"/>
        <end position="74"/>
    </location>
</feature>
<keyword evidence="4" id="KW-1185">Reference proteome</keyword>
<sequence length="193" mass="22008">MDWVKAIISLFSDKGYKNIGLILEIILLCILFISPSFTFIFLYNNELFSSIKLGWSILLILVFSSLLFMFLFVIRLIGNINLSAEDNISSRETIITNVIITIVMMAIIAVLLFLVYSVKLICSGDESTRFSIISLFVVIILVVLKDTIKLIQNIVVLLGLSKKENNLKKEEKVLQDENNKLKDKLRKLKESKD</sequence>
<evidence type="ECO:0000256" key="1">
    <source>
        <dbReference type="SAM" id="Coils"/>
    </source>
</evidence>
<organism evidence="3 4">
    <name type="scientific">Clostridium polyendosporum</name>
    <dbReference type="NCBI Taxonomy" id="69208"/>
    <lineage>
        <taxon>Bacteria</taxon>
        <taxon>Bacillati</taxon>
        <taxon>Bacillota</taxon>
        <taxon>Clostridia</taxon>
        <taxon>Eubacteriales</taxon>
        <taxon>Clostridiaceae</taxon>
        <taxon>Clostridium</taxon>
    </lineage>
</organism>
<accession>A0A919VEM1</accession>